<name>A0A2X4WF31_LEDLE</name>
<accession>A0A2X4WF31</accession>
<evidence type="ECO:0008006" key="3">
    <source>
        <dbReference type="Google" id="ProtNLM"/>
    </source>
</evidence>
<dbReference type="Proteomes" id="UP000249134">
    <property type="component" value="Chromosome 1"/>
</dbReference>
<dbReference type="RefSeq" id="WP_066144450.1">
    <property type="nucleotide sequence ID" value="NZ_CBCSGM010000004.1"/>
</dbReference>
<dbReference type="EMBL" id="LS483476">
    <property type="protein sequence ID" value="SQI62696.1"/>
    <property type="molecule type" value="Genomic_DNA"/>
</dbReference>
<evidence type="ECO:0000313" key="2">
    <source>
        <dbReference type="Proteomes" id="UP000249134"/>
    </source>
</evidence>
<proteinExistence type="predicted"/>
<organism evidence="1 2">
    <name type="scientific">Lederbergia lenta</name>
    <name type="common">Bacillus lentus</name>
    <dbReference type="NCBI Taxonomy" id="1467"/>
    <lineage>
        <taxon>Bacteria</taxon>
        <taxon>Bacillati</taxon>
        <taxon>Bacillota</taxon>
        <taxon>Bacilli</taxon>
        <taxon>Bacillales</taxon>
        <taxon>Bacillaceae</taxon>
        <taxon>Lederbergia</taxon>
    </lineage>
</organism>
<evidence type="ECO:0000313" key="1">
    <source>
        <dbReference type="EMBL" id="SQI62696.1"/>
    </source>
</evidence>
<keyword evidence="2" id="KW-1185">Reference proteome</keyword>
<gene>
    <name evidence="1" type="ORF">NCTC4824_03736</name>
</gene>
<dbReference type="AlphaFoldDB" id="A0A2X4WF31"/>
<dbReference type="STRING" id="1348624.GCA_001591545_03196"/>
<protein>
    <recommendedName>
        <fullName evidence="3">Glutaredoxin</fullName>
    </recommendedName>
</protein>
<reference evidence="1 2" key="1">
    <citation type="submission" date="2018-06" db="EMBL/GenBank/DDBJ databases">
        <authorList>
            <consortium name="Pathogen Informatics"/>
            <person name="Doyle S."/>
        </authorList>
    </citation>
    <scope>NUCLEOTIDE SEQUENCE [LARGE SCALE GENOMIC DNA]</scope>
    <source>
        <strain evidence="1 2">NCTC4824</strain>
    </source>
</reference>
<dbReference type="KEGG" id="blen:NCTC4824_03736"/>
<sequence>MEKELIVYSNGSCNFCIKIIEWIVKKKVANVAVLKKIKNYNVEGIPFTLSIDKKSGNKEEIVGIQIDKIENLLFKS</sequence>